<keyword evidence="4" id="KW-1185">Reference proteome</keyword>
<dbReference type="Proteomes" id="UP001174936">
    <property type="component" value="Unassembled WGS sequence"/>
</dbReference>
<dbReference type="CDD" id="cd09917">
    <property type="entry name" value="F-box_SF"/>
    <property type="match status" value="1"/>
</dbReference>
<dbReference type="Pfam" id="PF12937">
    <property type="entry name" value="F-box-like"/>
    <property type="match status" value="1"/>
</dbReference>
<evidence type="ECO:0000259" key="2">
    <source>
        <dbReference type="PROSITE" id="PS50181"/>
    </source>
</evidence>
<name>A0AA39YEZ7_9PEZI</name>
<protein>
    <recommendedName>
        <fullName evidence="2">F-box domain-containing protein</fullName>
    </recommendedName>
</protein>
<evidence type="ECO:0000256" key="1">
    <source>
        <dbReference type="SAM" id="MobiDB-lite"/>
    </source>
</evidence>
<dbReference type="PROSITE" id="PS50181">
    <property type="entry name" value="FBOX"/>
    <property type="match status" value="1"/>
</dbReference>
<sequence>MALLQRNANASGPGFEDLPVETIIDILQYLDISTISSVSKVSKRLKKIIETNWVVTLRPIINREMTPIGPFLHVLAVCDSKVTPPLTKFHFAVSDEDVPSSGEQSASDDDDSTTGDEEEDDEASSSGDDDTDVETDVETDSDDDSPGNIDDALAIKIKSPGSGVDHLATGVLPDRWAEGLSYNTVMRVCRFIKAWEQEFHRLRFACPHHRRTLEHRELFRLRHAIYVWWRYACHFHDRACVLDGEDENADSPIARMDFVRQFSTSQLHELRDMWETIKSAVGREICPSIAAVRRKSGHVLSWAEAARVGWGDAVENSQVVRTMMKLRPEDILYLLVNRHRFATKASIIQFARFKNPWIEDSVETFSDSIQWAVWERERQLVAEYGPRALHRRWYFPPLGFYPRPWGGIVDYKKAETEQLRDVYSRDTGAGTHYWIDDHGGPRRYLARQAPTGRLVVSRGW</sequence>
<dbReference type="SUPFAM" id="SSF81383">
    <property type="entry name" value="F-box domain"/>
    <property type="match status" value="1"/>
</dbReference>
<dbReference type="Gene3D" id="1.20.1280.50">
    <property type="match status" value="1"/>
</dbReference>
<dbReference type="AlphaFoldDB" id="A0AA39YEZ7"/>
<organism evidence="3 4">
    <name type="scientific">Cercophora newfieldiana</name>
    <dbReference type="NCBI Taxonomy" id="92897"/>
    <lineage>
        <taxon>Eukaryota</taxon>
        <taxon>Fungi</taxon>
        <taxon>Dikarya</taxon>
        <taxon>Ascomycota</taxon>
        <taxon>Pezizomycotina</taxon>
        <taxon>Sordariomycetes</taxon>
        <taxon>Sordariomycetidae</taxon>
        <taxon>Sordariales</taxon>
        <taxon>Lasiosphaeriaceae</taxon>
        <taxon>Cercophora</taxon>
    </lineage>
</organism>
<dbReference type="InterPro" id="IPR036047">
    <property type="entry name" value="F-box-like_dom_sf"/>
</dbReference>
<feature type="domain" description="F-box" evidence="2">
    <location>
        <begin position="12"/>
        <end position="56"/>
    </location>
</feature>
<accession>A0AA39YEZ7</accession>
<gene>
    <name evidence="3" type="ORF">B0T16DRAFT_76942</name>
</gene>
<proteinExistence type="predicted"/>
<dbReference type="EMBL" id="JAULSV010000002">
    <property type="protein sequence ID" value="KAK0651318.1"/>
    <property type="molecule type" value="Genomic_DNA"/>
</dbReference>
<feature type="region of interest" description="Disordered" evidence="1">
    <location>
        <begin position="93"/>
        <end position="151"/>
    </location>
</feature>
<dbReference type="InterPro" id="IPR001810">
    <property type="entry name" value="F-box_dom"/>
</dbReference>
<feature type="compositionally biased region" description="Acidic residues" evidence="1">
    <location>
        <begin position="106"/>
        <end position="145"/>
    </location>
</feature>
<comment type="caution">
    <text evidence="3">The sequence shown here is derived from an EMBL/GenBank/DDBJ whole genome shotgun (WGS) entry which is preliminary data.</text>
</comment>
<evidence type="ECO:0000313" key="3">
    <source>
        <dbReference type="EMBL" id="KAK0651318.1"/>
    </source>
</evidence>
<reference evidence="3" key="1">
    <citation type="submission" date="2023-06" db="EMBL/GenBank/DDBJ databases">
        <title>Genome-scale phylogeny and comparative genomics of the fungal order Sordariales.</title>
        <authorList>
            <consortium name="Lawrence Berkeley National Laboratory"/>
            <person name="Hensen N."/>
            <person name="Bonometti L."/>
            <person name="Westerberg I."/>
            <person name="Brannstrom I.O."/>
            <person name="Guillou S."/>
            <person name="Cros-Aarteil S."/>
            <person name="Calhoun S."/>
            <person name="Haridas S."/>
            <person name="Kuo A."/>
            <person name="Mondo S."/>
            <person name="Pangilinan J."/>
            <person name="Riley R."/>
            <person name="Labutti K."/>
            <person name="Andreopoulos B."/>
            <person name="Lipzen A."/>
            <person name="Chen C."/>
            <person name="Yanf M."/>
            <person name="Daum C."/>
            <person name="Ng V."/>
            <person name="Clum A."/>
            <person name="Steindorff A."/>
            <person name="Ohm R."/>
            <person name="Martin F."/>
            <person name="Silar P."/>
            <person name="Natvig D."/>
            <person name="Lalanne C."/>
            <person name="Gautier V."/>
            <person name="Ament-Velasquez S.L."/>
            <person name="Kruys A."/>
            <person name="Hutchinson M.I."/>
            <person name="Powell A.J."/>
            <person name="Barry K."/>
            <person name="Miller A.N."/>
            <person name="Grigoriev I.V."/>
            <person name="Debuchy R."/>
            <person name="Gladieux P."/>
            <person name="Thoren M.H."/>
            <person name="Johannesson H."/>
        </authorList>
    </citation>
    <scope>NUCLEOTIDE SEQUENCE</scope>
    <source>
        <strain evidence="3">SMH2532-1</strain>
    </source>
</reference>
<evidence type="ECO:0000313" key="4">
    <source>
        <dbReference type="Proteomes" id="UP001174936"/>
    </source>
</evidence>